<gene>
    <name evidence="7" type="primary">shc</name>
    <name evidence="7" type="ORF">LVJ94_17720</name>
</gene>
<evidence type="ECO:0000259" key="6">
    <source>
        <dbReference type="Pfam" id="PF13249"/>
    </source>
</evidence>
<dbReference type="SFLD" id="SFLDG01016">
    <property type="entry name" value="Prenyltransferase_Like_2"/>
    <property type="match status" value="1"/>
</dbReference>
<accession>A0ABZ2LHM3</accession>
<keyword evidence="4 7" id="KW-0413">Isomerase</keyword>
<dbReference type="Pfam" id="PF13249">
    <property type="entry name" value="SQHop_cyclase_N"/>
    <property type="match status" value="1"/>
</dbReference>
<feature type="domain" description="Squalene cyclase C-terminal" evidence="5">
    <location>
        <begin position="337"/>
        <end position="650"/>
    </location>
</feature>
<keyword evidence="3" id="KW-0677">Repeat</keyword>
<dbReference type="NCBIfam" id="TIGR01787">
    <property type="entry name" value="squalene_cyclas"/>
    <property type="match status" value="1"/>
</dbReference>
<dbReference type="SUPFAM" id="SSF48239">
    <property type="entry name" value="Terpenoid cyclases/Protein prenyltransferases"/>
    <property type="match status" value="2"/>
</dbReference>
<evidence type="ECO:0000256" key="1">
    <source>
        <dbReference type="ARBA" id="ARBA00004999"/>
    </source>
</evidence>
<comment type="similarity">
    <text evidence="2">Belongs to the terpene cyclase/mutase family.</text>
</comment>
<dbReference type="InterPro" id="IPR002365">
    <property type="entry name" value="Terpene_synthase_CS"/>
</dbReference>
<feature type="domain" description="Squalene cyclase N-terminal" evidence="6">
    <location>
        <begin position="25"/>
        <end position="326"/>
    </location>
</feature>
<dbReference type="InterPro" id="IPR018333">
    <property type="entry name" value="Squalene_cyclase"/>
</dbReference>
<reference evidence="7" key="1">
    <citation type="submission" date="2021-12" db="EMBL/GenBank/DDBJ databases">
        <title>Discovery of the Pendulisporaceae a myxobacterial family with distinct sporulation behavior and unique specialized metabolism.</title>
        <authorList>
            <person name="Garcia R."/>
            <person name="Popoff A."/>
            <person name="Bader C.D."/>
            <person name="Loehr J."/>
            <person name="Walesch S."/>
            <person name="Walt C."/>
            <person name="Boldt J."/>
            <person name="Bunk B."/>
            <person name="Haeckl F.J.F.P.J."/>
            <person name="Gunesch A.P."/>
            <person name="Birkelbach J."/>
            <person name="Nuebel U."/>
            <person name="Pietschmann T."/>
            <person name="Bach T."/>
            <person name="Mueller R."/>
        </authorList>
    </citation>
    <scope>NUCLEOTIDE SEQUENCE</scope>
    <source>
        <strain evidence="7">MSr11367</strain>
    </source>
</reference>
<dbReference type="InterPro" id="IPR006400">
    <property type="entry name" value="Hopene-cyclase"/>
</dbReference>
<evidence type="ECO:0000256" key="4">
    <source>
        <dbReference type="ARBA" id="ARBA00023235"/>
    </source>
</evidence>
<proteinExistence type="inferred from homology"/>
<name>A0ABZ2LHM3_9BACT</name>
<dbReference type="PANTHER" id="PTHR11764:SF82">
    <property type="entry name" value="TERPENE CYCLASE_MUTASE FAMILY MEMBER"/>
    <property type="match status" value="1"/>
</dbReference>
<keyword evidence="8" id="KW-1185">Reference proteome</keyword>
<dbReference type="CDD" id="cd02892">
    <property type="entry name" value="SQCY_1"/>
    <property type="match status" value="1"/>
</dbReference>
<evidence type="ECO:0000256" key="2">
    <source>
        <dbReference type="ARBA" id="ARBA00009755"/>
    </source>
</evidence>
<dbReference type="InterPro" id="IPR008930">
    <property type="entry name" value="Terpenoid_cyclase/PrenylTrfase"/>
</dbReference>
<dbReference type="Proteomes" id="UP001374803">
    <property type="component" value="Chromosome"/>
</dbReference>
<organism evidence="7 8">
    <name type="scientific">Pendulispora rubella</name>
    <dbReference type="NCBI Taxonomy" id="2741070"/>
    <lineage>
        <taxon>Bacteria</taxon>
        <taxon>Pseudomonadati</taxon>
        <taxon>Myxococcota</taxon>
        <taxon>Myxococcia</taxon>
        <taxon>Myxococcales</taxon>
        <taxon>Sorangiineae</taxon>
        <taxon>Pendulisporaceae</taxon>
        <taxon>Pendulispora</taxon>
    </lineage>
</organism>
<dbReference type="InterPro" id="IPR032696">
    <property type="entry name" value="SQ_cyclase_C"/>
</dbReference>
<sequence>MTNSTIVVPQPSSSSSDVHAASKAVRRAVDYSYGKQRADGHWCAELESNCTITSEYVLMCQALGVDLASKREGLVQYLFEHQNDDGSWGIAHDVDGDVSTTAECYLALRILGIATADAGLERAASFILTHGGLEKMRVFTRIFFALFGLFPWDSVPVLPPELILLPASSPVNIYAFASWARGTIVPLLVLFHHKPLYALPNGKHAENDWLDHLWRNPHDKHVPYAPPLGGILREHKVSAKSVISLGYKAVLGYETLTGGLFSPVRKRAVQACVDWVLEHQEPSGDWAGIFPPMVNGVLALHAHGYALDSDPMRRGLEAIERFTMTDADGVRVEACQSPVWDTCLTMIGLLDCEAGDARLSAPRQWMTKLQILDDHGDWKVYNTKGRPGGWSFEYANTWYPDVDDTAAVVMALLKQDPSSAKSDVVRRAIEWIVSMQNEDGGWAAFDRKNDKLFLNDIPFSDMDSLCDPSTPDIVGRILEALGILGDRRYEAACARGIAYLRKNQEPEGSWFGRWGVNYVYGTSNVLCGLMHHGFRASDPMIGRALGWLKSVQNADGGWGEHVNSYADRNLMGRGTSTASQTAWGLMGLLAFLPPEDPSVQRGIAWLVSRQTDEGTWNEKEFTGTGFPKYFYLRYHMYRHYFPLMALGRYVRALRAS</sequence>
<protein>
    <submittedName>
        <fullName evidence="7">Squalene--hopene cyclase</fullName>
        <ecNumber evidence="7">5.4.99.17</ecNumber>
    </submittedName>
</protein>
<dbReference type="EC" id="5.4.99.17" evidence="7"/>
<dbReference type="PANTHER" id="PTHR11764">
    <property type="entry name" value="TERPENE CYCLASE/MUTASE FAMILY MEMBER"/>
    <property type="match status" value="1"/>
</dbReference>
<dbReference type="InterPro" id="IPR032697">
    <property type="entry name" value="SQ_cyclase_N"/>
</dbReference>
<evidence type="ECO:0000259" key="5">
    <source>
        <dbReference type="Pfam" id="PF13243"/>
    </source>
</evidence>
<evidence type="ECO:0000313" key="7">
    <source>
        <dbReference type="EMBL" id="WXB09059.1"/>
    </source>
</evidence>
<dbReference type="NCBIfam" id="TIGR01507">
    <property type="entry name" value="hopene_cyclase"/>
    <property type="match status" value="1"/>
</dbReference>
<evidence type="ECO:0000313" key="8">
    <source>
        <dbReference type="Proteomes" id="UP001374803"/>
    </source>
</evidence>
<dbReference type="GO" id="GO:0051007">
    <property type="term" value="F:squalene-hopene cyclase activity"/>
    <property type="evidence" value="ECO:0007669"/>
    <property type="project" value="UniProtKB-EC"/>
</dbReference>
<dbReference type="EMBL" id="CP089983">
    <property type="protein sequence ID" value="WXB09059.1"/>
    <property type="molecule type" value="Genomic_DNA"/>
</dbReference>
<dbReference type="Pfam" id="PF13243">
    <property type="entry name" value="SQHop_cyclase_C"/>
    <property type="match status" value="1"/>
</dbReference>
<dbReference type="Gene3D" id="1.50.10.20">
    <property type="match status" value="2"/>
</dbReference>
<comment type="pathway">
    <text evidence="1">Secondary metabolite biosynthesis; hopanoid biosynthesis.</text>
</comment>
<evidence type="ECO:0000256" key="3">
    <source>
        <dbReference type="ARBA" id="ARBA00022737"/>
    </source>
</evidence>
<dbReference type="PROSITE" id="PS01074">
    <property type="entry name" value="TERPENE_SYNTHASES"/>
    <property type="match status" value="1"/>
</dbReference>
<dbReference type="RefSeq" id="WP_394838731.1">
    <property type="nucleotide sequence ID" value="NZ_CP089929.1"/>
</dbReference>